<reference evidence="1" key="1">
    <citation type="submission" date="2014-09" db="EMBL/GenBank/DDBJ databases">
        <authorList>
            <person name="Magalhaes I.L.F."/>
            <person name="Oliveira U."/>
            <person name="Santos F.R."/>
            <person name="Vidigal T.H.D.A."/>
            <person name="Brescovit A.D."/>
            <person name="Santos A.J."/>
        </authorList>
    </citation>
    <scope>NUCLEOTIDE SEQUENCE</scope>
    <source>
        <tissue evidence="1">Shoot tissue taken approximately 20 cm above the soil surface</tissue>
    </source>
</reference>
<reference evidence="1" key="2">
    <citation type="journal article" date="2015" name="Data Brief">
        <title>Shoot transcriptome of the giant reed, Arundo donax.</title>
        <authorList>
            <person name="Barrero R.A."/>
            <person name="Guerrero F.D."/>
            <person name="Moolhuijzen P."/>
            <person name="Goolsby J.A."/>
            <person name="Tidwell J."/>
            <person name="Bellgard S.E."/>
            <person name="Bellgard M.I."/>
        </authorList>
    </citation>
    <scope>NUCLEOTIDE SEQUENCE</scope>
    <source>
        <tissue evidence="1">Shoot tissue taken approximately 20 cm above the soil surface</tissue>
    </source>
</reference>
<protein>
    <submittedName>
        <fullName evidence="1">Uncharacterized protein</fullName>
    </submittedName>
</protein>
<dbReference type="EMBL" id="GBRH01248154">
    <property type="protein sequence ID" value="JAD49741.1"/>
    <property type="molecule type" value="Transcribed_RNA"/>
</dbReference>
<evidence type="ECO:0000313" key="1">
    <source>
        <dbReference type="EMBL" id="JAD49741.1"/>
    </source>
</evidence>
<organism evidence="1">
    <name type="scientific">Arundo donax</name>
    <name type="common">Giant reed</name>
    <name type="synonym">Donax arundinaceus</name>
    <dbReference type="NCBI Taxonomy" id="35708"/>
    <lineage>
        <taxon>Eukaryota</taxon>
        <taxon>Viridiplantae</taxon>
        <taxon>Streptophyta</taxon>
        <taxon>Embryophyta</taxon>
        <taxon>Tracheophyta</taxon>
        <taxon>Spermatophyta</taxon>
        <taxon>Magnoliopsida</taxon>
        <taxon>Liliopsida</taxon>
        <taxon>Poales</taxon>
        <taxon>Poaceae</taxon>
        <taxon>PACMAD clade</taxon>
        <taxon>Arundinoideae</taxon>
        <taxon>Arundineae</taxon>
        <taxon>Arundo</taxon>
    </lineage>
</organism>
<dbReference type="AlphaFoldDB" id="A0A0A9AF34"/>
<proteinExistence type="predicted"/>
<accession>A0A0A9AF34</accession>
<name>A0A0A9AF34_ARUDO</name>
<sequence>MFVLGIFKLMIHLLSNSIKVM</sequence>